<name>A0A6A0A278_HAELA</name>
<accession>A0A6A0A278</accession>
<organism evidence="2 3">
    <name type="scientific">Haematococcus lacustris</name>
    <name type="common">Green alga</name>
    <name type="synonym">Haematococcus pluvialis</name>
    <dbReference type="NCBI Taxonomy" id="44745"/>
    <lineage>
        <taxon>Eukaryota</taxon>
        <taxon>Viridiplantae</taxon>
        <taxon>Chlorophyta</taxon>
        <taxon>core chlorophytes</taxon>
        <taxon>Chlorophyceae</taxon>
        <taxon>CS clade</taxon>
        <taxon>Chlamydomonadales</taxon>
        <taxon>Haematococcaceae</taxon>
        <taxon>Haematococcus</taxon>
    </lineage>
</organism>
<reference evidence="2 3" key="1">
    <citation type="submission" date="2020-02" db="EMBL/GenBank/DDBJ databases">
        <title>Draft genome sequence of Haematococcus lacustris strain NIES-144.</title>
        <authorList>
            <person name="Morimoto D."/>
            <person name="Nakagawa S."/>
            <person name="Yoshida T."/>
            <person name="Sawayama S."/>
        </authorList>
    </citation>
    <scope>NUCLEOTIDE SEQUENCE [LARGE SCALE GENOMIC DNA]</scope>
    <source>
        <strain evidence="2 3">NIES-144</strain>
    </source>
</reference>
<comment type="caution">
    <text evidence="2">The sequence shown here is derived from an EMBL/GenBank/DDBJ whole genome shotgun (WGS) entry which is preliminary data.</text>
</comment>
<feature type="coiled-coil region" evidence="1">
    <location>
        <begin position="133"/>
        <end position="163"/>
    </location>
</feature>
<evidence type="ECO:0000256" key="1">
    <source>
        <dbReference type="SAM" id="Coils"/>
    </source>
</evidence>
<evidence type="ECO:0000313" key="3">
    <source>
        <dbReference type="Proteomes" id="UP000485058"/>
    </source>
</evidence>
<protein>
    <submittedName>
        <fullName evidence="2">Fmp27_GFWDK domain-containing protein</fullName>
    </submittedName>
</protein>
<keyword evidence="3" id="KW-1185">Reference proteome</keyword>
<dbReference type="EMBL" id="BLLF01003281">
    <property type="protein sequence ID" value="GFH26899.1"/>
    <property type="molecule type" value="Genomic_DNA"/>
</dbReference>
<gene>
    <name evidence="2" type="ORF">HaLaN_25127</name>
</gene>
<sequence length="174" mass="19050">MHIRLTYVGAPMSLNDKCLVLDERVYLDVVGSWRTLINKYKWDLVPSVFKSMAGLQKGKVAELERGMAQQQQQQQQRGLQSAGPGSAMAAAQLKGLVADEGGSRSKKTLGQNLKSLLNRVGGGKGSVPRLMAIASSRQEQEAMAELLARAEQERQKRQKLALLLGDVPAMQHKP</sequence>
<dbReference type="AlphaFoldDB" id="A0A6A0A278"/>
<proteinExistence type="predicted"/>
<evidence type="ECO:0000313" key="2">
    <source>
        <dbReference type="EMBL" id="GFH26899.1"/>
    </source>
</evidence>
<keyword evidence="1" id="KW-0175">Coiled coil</keyword>
<dbReference type="Proteomes" id="UP000485058">
    <property type="component" value="Unassembled WGS sequence"/>
</dbReference>